<sequence length="266" mass="28358">MTYDSLLDAAREHRLVSDGVGDLKSWLEGSHQTVNAAVEKVGRPFADPINTMVGVADNAISCTVAAVEEKVYKPVLNKNGAFTITGAVEVANEGVTDLAKTTYASVQKNVVSALSTSINYVLPGEEPESTEPEEPTFSNVAGTLHRRLTHKASGVARNVKSFGETHLPSNVVNAADNAVSTTQTMYGTACSNAKSAAEVTKAVAFQTWSHAMTVHPFFGLPKELGSLALQLAGLQPCGPLYNSAKKSLQEVFSAYKRLLLFQCPEQ</sequence>
<protein>
    <submittedName>
        <fullName evidence="1">Uncharacterized protein</fullName>
    </submittedName>
</protein>
<evidence type="ECO:0000313" key="1">
    <source>
        <dbReference type="EMBL" id="CRZ08813.1"/>
    </source>
</evidence>
<dbReference type="AlphaFoldDB" id="A0A0H5R3W0"/>
<organism evidence="1">
    <name type="scientific">Spongospora subterranea</name>
    <dbReference type="NCBI Taxonomy" id="70186"/>
    <lineage>
        <taxon>Eukaryota</taxon>
        <taxon>Sar</taxon>
        <taxon>Rhizaria</taxon>
        <taxon>Endomyxa</taxon>
        <taxon>Phytomyxea</taxon>
        <taxon>Plasmodiophorida</taxon>
        <taxon>Plasmodiophoridae</taxon>
        <taxon>Spongospora</taxon>
    </lineage>
</organism>
<proteinExistence type="predicted"/>
<dbReference type="EMBL" id="HACM01008371">
    <property type="protein sequence ID" value="CRZ08813.1"/>
    <property type="molecule type" value="Transcribed_RNA"/>
</dbReference>
<name>A0A0H5R3W0_9EUKA</name>
<reference evidence="1" key="1">
    <citation type="submission" date="2015-04" db="EMBL/GenBank/DDBJ databases">
        <title>The genome sequence of the plant pathogenic Rhizarian Plasmodiophora brassicae reveals insights in its biotrophic life cycle and the origin of chitin synthesis.</title>
        <authorList>
            <person name="Schwelm A."/>
            <person name="Fogelqvist J."/>
            <person name="Knaust A."/>
            <person name="Julke S."/>
            <person name="Lilja T."/>
            <person name="Dhandapani V."/>
            <person name="Bonilla-Rosso G."/>
            <person name="Karlsson M."/>
            <person name="Shevchenko A."/>
            <person name="Choi S.R."/>
            <person name="Kim H.G."/>
            <person name="Park J.Y."/>
            <person name="Lim Y.P."/>
            <person name="Ludwig-Muller J."/>
            <person name="Dixelius C."/>
        </authorList>
    </citation>
    <scope>NUCLEOTIDE SEQUENCE</scope>
    <source>
        <tissue evidence="1">Potato root galls</tissue>
    </source>
</reference>
<accession>A0A0H5R3W0</accession>